<organism evidence="1 2">
    <name type="scientific">Vermiconidia calcicola</name>
    <dbReference type="NCBI Taxonomy" id="1690605"/>
    <lineage>
        <taxon>Eukaryota</taxon>
        <taxon>Fungi</taxon>
        <taxon>Dikarya</taxon>
        <taxon>Ascomycota</taxon>
        <taxon>Pezizomycotina</taxon>
        <taxon>Dothideomycetes</taxon>
        <taxon>Dothideomycetidae</taxon>
        <taxon>Mycosphaerellales</taxon>
        <taxon>Extremaceae</taxon>
        <taxon>Vermiconidia</taxon>
    </lineage>
</organism>
<sequence length="762" mass="85741">MRSLDSARYAWQGFKQYQTLHDVKIAVRLDGSSSIATSGCRSLCWKAFLLFDTLDTTEWQRTLSSTRSAYNSLRAHFLRHLEDRDEWVAGQDPLSGETEASPWAQIRKDDELRGEILQDVVRCMPENLYFRQPDTQRMLTDVLFIFCKLNPDVSYRQGMHELLAPILWVVERDAIDLGQSSKAMGEDAIVKAIFDTEHVEHDTFALFAQVMQSAKNFYEQTTTSGKENPMVSRSRRILHDMLPLVDVQLAKHLEKIDVIPQIFLIRWVRLLFGREFAFDDLLTMWDVIFAEDTTLEMVDHICLAMLLRIRWDLIEADYNVALTLLLRYPEPGKKLPPQTFALDAIYLREHMDRHCGSHLVSKYTGRPLQQAGRPVTPPALQRNITAYAGANAVKATSSNRSLSPSRSPRPGRNFEAVLQSTAKNLYAQSEKYGVGKAVRSAVSEVHRKAQEIREAQTPSPPVTWRQRGPPSASDAEALRRRLQAFEDRNRQLSKLLGTAVNELWEYQRVAIENSRDTKSDEDSAVVERLSMAVAKAQFVQVYLDDPALPLPADSDVPEHKPGADDVKADTDEAMAADQSQSGGDQDPPPLGQVAEKGQPSPEHTSSLGEVSNNPVQGLTDPSAFEDSLQFAPDPRSREQETDVPEITIQSDRNESQSEMLPPECTNTPKSLTSRPRLEQSPFSWMLGEKDSSTGEFANASTFTPEHNRTKGYLFGDSSEDNKASKERRGSRGQRKKSNDAESQGDEEVFDLGSLRRSKGKKA</sequence>
<protein>
    <submittedName>
        <fullName evidence="1">Uncharacterized protein</fullName>
    </submittedName>
</protein>
<comment type="caution">
    <text evidence="1">The sequence shown here is derived from an EMBL/GenBank/DDBJ whole genome shotgun (WGS) entry which is preliminary data.</text>
</comment>
<dbReference type="Proteomes" id="UP001281147">
    <property type="component" value="Unassembled WGS sequence"/>
</dbReference>
<evidence type="ECO:0000313" key="2">
    <source>
        <dbReference type="Proteomes" id="UP001281147"/>
    </source>
</evidence>
<proteinExistence type="predicted"/>
<gene>
    <name evidence="1" type="ORF">LTR37_008747</name>
</gene>
<keyword evidence="2" id="KW-1185">Reference proteome</keyword>
<accession>A0ACC3NA89</accession>
<name>A0ACC3NA89_9PEZI</name>
<evidence type="ECO:0000313" key="1">
    <source>
        <dbReference type="EMBL" id="KAK3713062.1"/>
    </source>
</evidence>
<dbReference type="EMBL" id="JAUTXU010000065">
    <property type="protein sequence ID" value="KAK3713062.1"/>
    <property type="molecule type" value="Genomic_DNA"/>
</dbReference>
<reference evidence="1" key="1">
    <citation type="submission" date="2023-07" db="EMBL/GenBank/DDBJ databases">
        <title>Black Yeasts Isolated from many extreme environments.</title>
        <authorList>
            <person name="Coleine C."/>
            <person name="Stajich J.E."/>
            <person name="Selbmann L."/>
        </authorList>
    </citation>
    <scope>NUCLEOTIDE SEQUENCE</scope>
    <source>
        <strain evidence="1">CCFEE 5714</strain>
    </source>
</reference>